<feature type="non-terminal residue" evidence="1">
    <location>
        <position position="53"/>
    </location>
</feature>
<keyword evidence="2" id="KW-1185">Reference proteome</keyword>
<proteinExistence type="predicted"/>
<dbReference type="AlphaFoldDB" id="A0A9N9IUS1"/>
<sequence>MLRLGDVKEKKGKLALEYYEIFNTRFWDAPNEHNVESETNIQERSEKLRKKNM</sequence>
<comment type="caution">
    <text evidence="1">The sequence shown here is derived from an EMBL/GenBank/DDBJ whole genome shotgun (WGS) entry which is preliminary data.</text>
</comment>
<accession>A0A9N9IUS1</accession>
<reference evidence="1" key="1">
    <citation type="submission" date="2021-06" db="EMBL/GenBank/DDBJ databases">
        <authorList>
            <person name="Kallberg Y."/>
            <person name="Tangrot J."/>
            <person name="Rosling A."/>
        </authorList>
    </citation>
    <scope>NUCLEOTIDE SEQUENCE</scope>
    <source>
        <strain evidence="1">87-6 pot B 2015</strain>
    </source>
</reference>
<evidence type="ECO:0000313" key="2">
    <source>
        <dbReference type="Proteomes" id="UP000789375"/>
    </source>
</evidence>
<protein>
    <submittedName>
        <fullName evidence="1">12717_t:CDS:1</fullName>
    </submittedName>
</protein>
<organism evidence="1 2">
    <name type="scientific">Funneliformis mosseae</name>
    <name type="common">Endomycorrhizal fungus</name>
    <name type="synonym">Glomus mosseae</name>
    <dbReference type="NCBI Taxonomy" id="27381"/>
    <lineage>
        <taxon>Eukaryota</taxon>
        <taxon>Fungi</taxon>
        <taxon>Fungi incertae sedis</taxon>
        <taxon>Mucoromycota</taxon>
        <taxon>Glomeromycotina</taxon>
        <taxon>Glomeromycetes</taxon>
        <taxon>Glomerales</taxon>
        <taxon>Glomeraceae</taxon>
        <taxon>Funneliformis</taxon>
    </lineage>
</organism>
<gene>
    <name evidence="1" type="ORF">FMOSSE_LOCUS16582</name>
</gene>
<dbReference type="Proteomes" id="UP000789375">
    <property type="component" value="Unassembled WGS sequence"/>
</dbReference>
<dbReference type="EMBL" id="CAJVPP010024405">
    <property type="protein sequence ID" value="CAG8749530.1"/>
    <property type="molecule type" value="Genomic_DNA"/>
</dbReference>
<evidence type="ECO:0000313" key="1">
    <source>
        <dbReference type="EMBL" id="CAG8749530.1"/>
    </source>
</evidence>
<name>A0A9N9IUS1_FUNMO</name>